<feature type="domain" description="LOB" evidence="5">
    <location>
        <begin position="1"/>
        <end position="85"/>
    </location>
</feature>
<dbReference type="GO" id="GO:0006355">
    <property type="term" value="P:regulation of DNA-templated transcription"/>
    <property type="evidence" value="ECO:0000318"/>
    <property type="project" value="GO_Central"/>
</dbReference>
<evidence type="ECO:0000313" key="7">
    <source>
        <dbReference type="Proteomes" id="UP000017836"/>
    </source>
</evidence>
<evidence type="ECO:0000259" key="5">
    <source>
        <dbReference type="PROSITE" id="PS50891"/>
    </source>
</evidence>
<dbReference type="InterPro" id="IPR004883">
    <property type="entry name" value="LOB"/>
</dbReference>
<keyword evidence="4" id="KW-0539">Nucleus</keyword>
<comment type="subcellular location">
    <subcellularLocation>
        <location evidence="1">Nucleus</location>
    </subcellularLocation>
</comment>
<dbReference type="Proteomes" id="UP000017836">
    <property type="component" value="Unassembled WGS sequence"/>
</dbReference>
<comment type="similarity">
    <text evidence="2">Belongs to the LOB domain-containing protein family.</text>
</comment>
<dbReference type="AlphaFoldDB" id="U5D1K8"/>
<dbReference type="PANTHER" id="PTHR31301">
    <property type="entry name" value="LOB DOMAIN-CONTAINING PROTEIN 4-RELATED"/>
    <property type="match status" value="1"/>
</dbReference>
<protein>
    <recommendedName>
        <fullName evidence="5">LOB domain-containing protein</fullName>
    </recommendedName>
</protein>
<dbReference type="PROSITE" id="PS50891">
    <property type="entry name" value="LOB"/>
    <property type="match status" value="1"/>
</dbReference>
<dbReference type="GO" id="GO:0001216">
    <property type="term" value="F:DNA-binding transcription activator activity"/>
    <property type="evidence" value="ECO:0000318"/>
    <property type="project" value="GO_Central"/>
</dbReference>
<dbReference type="Pfam" id="PF03195">
    <property type="entry name" value="LOB"/>
    <property type="match status" value="1"/>
</dbReference>
<gene>
    <name evidence="6" type="ORF">AMTR_s00036p00021270</name>
</gene>
<organism evidence="6 7">
    <name type="scientific">Amborella trichopoda</name>
    <dbReference type="NCBI Taxonomy" id="13333"/>
    <lineage>
        <taxon>Eukaryota</taxon>
        <taxon>Viridiplantae</taxon>
        <taxon>Streptophyta</taxon>
        <taxon>Embryophyta</taxon>
        <taxon>Tracheophyta</taxon>
        <taxon>Spermatophyta</taxon>
        <taxon>Magnoliopsida</taxon>
        <taxon>Amborellales</taxon>
        <taxon>Amborellaceae</taxon>
        <taxon>Amborella</taxon>
    </lineage>
</organism>
<sequence length="163" mass="18325">MAPFFPPDRMSDFLNVQRLFGVNNVIKLISKFGKPGERAAAMRSIKQEANVRARDPILGSYGIVLELNKHILHARTLLNNLCQQLTFCRAQHYCHFHSGFSFGTNSMHAPSSHPLLLLPPPAPAPTAAYSLPWLLEDRMEQQQQKDFPNAWLTAMVAETPVSM</sequence>
<dbReference type="EMBL" id="KI392503">
    <property type="protein sequence ID" value="ERN15287.1"/>
    <property type="molecule type" value="Genomic_DNA"/>
</dbReference>
<evidence type="ECO:0000256" key="1">
    <source>
        <dbReference type="ARBA" id="ARBA00004123"/>
    </source>
</evidence>
<evidence type="ECO:0000256" key="4">
    <source>
        <dbReference type="ARBA" id="ARBA00023242"/>
    </source>
</evidence>
<dbReference type="Gramene" id="ERN15287">
    <property type="protein sequence ID" value="ERN15287"/>
    <property type="gene ID" value="AMTR_s00036p00021270"/>
</dbReference>
<dbReference type="PANTHER" id="PTHR31301:SF83">
    <property type="entry name" value="PROTEIN ASYMMETRIC LEAVES 2"/>
    <property type="match status" value="1"/>
</dbReference>
<dbReference type="GO" id="GO:0005634">
    <property type="term" value="C:nucleus"/>
    <property type="evidence" value="ECO:0000318"/>
    <property type="project" value="GO_Central"/>
</dbReference>
<dbReference type="HOGENOM" id="CLU_138155_0_0_1"/>
<keyword evidence="3" id="KW-0217">Developmental protein</keyword>
<accession>U5D1K8</accession>
<keyword evidence="7" id="KW-1185">Reference proteome</keyword>
<proteinExistence type="inferred from homology"/>
<reference evidence="7" key="1">
    <citation type="journal article" date="2013" name="Science">
        <title>The Amborella genome and the evolution of flowering plants.</title>
        <authorList>
            <consortium name="Amborella Genome Project"/>
        </authorList>
    </citation>
    <scope>NUCLEOTIDE SEQUENCE [LARGE SCALE GENOMIC DNA]</scope>
</reference>
<evidence type="ECO:0000313" key="6">
    <source>
        <dbReference type="EMBL" id="ERN15287.1"/>
    </source>
</evidence>
<evidence type="ECO:0000256" key="2">
    <source>
        <dbReference type="ARBA" id="ARBA00005474"/>
    </source>
</evidence>
<evidence type="ECO:0000256" key="3">
    <source>
        <dbReference type="ARBA" id="ARBA00022473"/>
    </source>
</evidence>
<name>U5D1K8_AMBTC</name>